<proteinExistence type="predicted"/>
<dbReference type="Proteomes" id="UP000240880">
    <property type="component" value="Unassembled WGS sequence"/>
</dbReference>
<reference evidence="1 2" key="1">
    <citation type="submission" date="2017-04" db="EMBL/GenBank/DDBJ databases">
        <title>Novel microbial lineages endemic to geothermal iron-oxide mats fill important gaps in the evolutionary history of Archaea.</title>
        <authorList>
            <person name="Jay Z.J."/>
            <person name="Beam J.P."/>
            <person name="Dlakic M."/>
            <person name="Rusch D.B."/>
            <person name="Kozubal M.A."/>
            <person name="Inskeep W.P."/>
        </authorList>
    </citation>
    <scope>NUCLEOTIDE SEQUENCE [LARGE SCALE GENOMIC DNA]</scope>
    <source>
        <strain evidence="1">OSP_D</strain>
    </source>
</reference>
<name>A0A2R6A6S5_9ARCH</name>
<dbReference type="AlphaFoldDB" id="A0A2R6A6S5"/>
<dbReference type="EMBL" id="NEXC01000100">
    <property type="protein sequence ID" value="PSN82106.1"/>
    <property type="molecule type" value="Genomic_DNA"/>
</dbReference>
<organism evidence="1 2">
    <name type="scientific">Candidatus Marsarchaeota G1 archaeon OSP_D</name>
    <dbReference type="NCBI Taxonomy" id="1978155"/>
    <lineage>
        <taxon>Archaea</taxon>
        <taxon>Candidatus Marsarchaeota</taxon>
        <taxon>Candidatus Marsarchaeota group 1</taxon>
    </lineage>
</organism>
<accession>A0A2R6A6S5</accession>
<evidence type="ECO:0000313" key="1">
    <source>
        <dbReference type="EMBL" id="PSN82106.1"/>
    </source>
</evidence>
<evidence type="ECO:0000313" key="2">
    <source>
        <dbReference type="Proteomes" id="UP000240880"/>
    </source>
</evidence>
<comment type="caution">
    <text evidence="1">The sequence shown here is derived from an EMBL/GenBank/DDBJ whole genome shotgun (WGS) entry which is preliminary data.</text>
</comment>
<gene>
    <name evidence="1" type="ORF">B9Q01_08960</name>
</gene>
<sequence length="94" mass="10569">MPLFKLARDKPREERCSALIEYDVPSKNHGIHRCGREFNHPGVHVCETEGCAFVWGFLSLDSQSAESLGLKSEEKAYQKVQGASLNAFNQTESR</sequence>
<protein>
    <submittedName>
        <fullName evidence="1">Uncharacterized protein</fullName>
    </submittedName>
</protein>